<dbReference type="GO" id="GO:0005743">
    <property type="term" value="C:mitochondrial inner membrane"/>
    <property type="evidence" value="ECO:0007669"/>
    <property type="project" value="InterPro"/>
</dbReference>
<protein>
    <submittedName>
        <fullName evidence="1">Uncharacterized protein</fullName>
    </submittedName>
</protein>
<comment type="caution">
    <text evidence="1">The sequence shown here is derived from an EMBL/GenBank/DDBJ whole genome shotgun (WGS) entry which is preliminary data.</text>
</comment>
<organism evidence="1 2">
    <name type="scientific">Eumeta variegata</name>
    <name type="common">Bagworm moth</name>
    <name type="synonym">Eumeta japonica</name>
    <dbReference type="NCBI Taxonomy" id="151549"/>
    <lineage>
        <taxon>Eukaryota</taxon>
        <taxon>Metazoa</taxon>
        <taxon>Ecdysozoa</taxon>
        <taxon>Arthropoda</taxon>
        <taxon>Hexapoda</taxon>
        <taxon>Insecta</taxon>
        <taxon>Pterygota</taxon>
        <taxon>Neoptera</taxon>
        <taxon>Endopterygota</taxon>
        <taxon>Lepidoptera</taxon>
        <taxon>Glossata</taxon>
        <taxon>Ditrysia</taxon>
        <taxon>Tineoidea</taxon>
        <taxon>Psychidae</taxon>
        <taxon>Oiketicinae</taxon>
        <taxon>Eumeta</taxon>
    </lineage>
</organism>
<dbReference type="InterPro" id="IPR026120">
    <property type="entry name" value="TMEM11"/>
</dbReference>
<evidence type="ECO:0000313" key="2">
    <source>
        <dbReference type="Proteomes" id="UP000299102"/>
    </source>
</evidence>
<reference evidence="1 2" key="1">
    <citation type="journal article" date="2019" name="Commun. Biol.">
        <title>The bagworm genome reveals a unique fibroin gene that provides high tensile strength.</title>
        <authorList>
            <person name="Kono N."/>
            <person name="Nakamura H."/>
            <person name="Ohtoshi R."/>
            <person name="Tomita M."/>
            <person name="Numata K."/>
            <person name="Arakawa K."/>
        </authorList>
    </citation>
    <scope>NUCLEOTIDE SEQUENCE [LARGE SCALE GENOMIC DNA]</scope>
</reference>
<evidence type="ECO:0000313" key="1">
    <source>
        <dbReference type="EMBL" id="GBP80267.1"/>
    </source>
</evidence>
<sequence>MAGDESDSDLKPSSVAIIREVYDSENAHLKFELELERALEAGKHVSKPHRAGRGKTLRAQMYACYLYGLTLPPDRTIISRTHLSIVITTQIFVQMM</sequence>
<dbReference type="AlphaFoldDB" id="A0A4C1Z0X8"/>
<dbReference type="GO" id="GO:0007005">
    <property type="term" value="P:mitochondrion organization"/>
    <property type="evidence" value="ECO:0007669"/>
    <property type="project" value="InterPro"/>
</dbReference>
<proteinExistence type="predicted"/>
<dbReference type="OrthoDB" id="9970856at2759"/>
<dbReference type="EMBL" id="BGZK01001454">
    <property type="protein sequence ID" value="GBP80267.1"/>
    <property type="molecule type" value="Genomic_DNA"/>
</dbReference>
<gene>
    <name evidence="1" type="ORF">EVAR_90686_1</name>
</gene>
<accession>A0A4C1Z0X8</accession>
<keyword evidence="2" id="KW-1185">Reference proteome</keyword>
<dbReference type="Pfam" id="PF14972">
    <property type="entry name" value="Mito_morph_reg"/>
    <property type="match status" value="1"/>
</dbReference>
<name>A0A4C1Z0X8_EUMVA</name>
<dbReference type="Proteomes" id="UP000299102">
    <property type="component" value="Unassembled WGS sequence"/>
</dbReference>